<sequence length="84" mass="10006">MANCIFFLIYNPKTGKLKFEIKIKRSKYKLKNKFYQKQLLDMSCQWKNEINLFKINSVNAEWCSIQSCINCKSLLMNIKNTENS</sequence>
<evidence type="ECO:0000313" key="1">
    <source>
        <dbReference type="EMBL" id="RNA02972.1"/>
    </source>
</evidence>
<gene>
    <name evidence="1" type="ORF">BpHYR1_049868</name>
</gene>
<dbReference type="AlphaFoldDB" id="A0A3M7PUW7"/>
<reference evidence="1 2" key="1">
    <citation type="journal article" date="2018" name="Sci. Rep.">
        <title>Genomic signatures of local adaptation to the degree of environmental predictability in rotifers.</title>
        <authorList>
            <person name="Franch-Gras L."/>
            <person name="Hahn C."/>
            <person name="Garcia-Roger E.M."/>
            <person name="Carmona M.J."/>
            <person name="Serra M."/>
            <person name="Gomez A."/>
        </authorList>
    </citation>
    <scope>NUCLEOTIDE SEQUENCE [LARGE SCALE GENOMIC DNA]</scope>
    <source>
        <strain evidence="1">HYR1</strain>
    </source>
</reference>
<evidence type="ECO:0000313" key="2">
    <source>
        <dbReference type="Proteomes" id="UP000276133"/>
    </source>
</evidence>
<accession>A0A3M7PUW7</accession>
<dbReference type="EMBL" id="REGN01008693">
    <property type="protein sequence ID" value="RNA02972.1"/>
    <property type="molecule type" value="Genomic_DNA"/>
</dbReference>
<comment type="caution">
    <text evidence="1">The sequence shown here is derived from an EMBL/GenBank/DDBJ whole genome shotgun (WGS) entry which is preliminary data.</text>
</comment>
<protein>
    <submittedName>
        <fullName evidence="1">Uncharacterized protein</fullName>
    </submittedName>
</protein>
<proteinExistence type="predicted"/>
<name>A0A3M7PUW7_BRAPC</name>
<keyword evidence="2" id="KW-1185">Reference proteome</keyword>
<organism evidence="1 2">
    <name type="scientific">Brachionus plicatilis</name>
    <name type="common">Marine rotifer</name>
    <name type="synonym">Brachionus muelleri</name>
    <dbReference type="NCBI Taxonomy" id="10195"/>
    <lineage>
        <taxon>Eukaryota</taxon>
        <taxon>Metazoa</taxon>
        <taxon>Spiralia</taxon>
        <taxon>Gnathifera</taxon>
        <taxon>Rotifera</taxon>
        <taxon>Eurotatoria</taxon>
        <taxon>Monogononta</taxon>
        <taxon>Pseudotrocha</taxon>
        <taxon>Ploima</taxon>
        <taxon>Brachionidae</taxon>
        <taxon>Brachionus</taxon>
    </lineage>
</organism>
<dbReference type="Proteomes" id="UP000276133">
    <property type="component" value="Unassembled WGS sequence"/>
</dbReference>